<dbReference type="AlphaFoldDB" id="A0A7S3P402"/>
<gene>
    <name evidence="1" type="ORF">ACOF00016_LOCUS1650</name>
</gene>
<organism evidence="1">
    <name type="scientific">Amphora coffeiformis</name>
    <dbReference type="NCBI Taxonomy" id="265554"/>
    <lineage>
        <taxon>Eukaryota</taxon>
        <taxon>Sar</taxon>
        <taxon>Stramenopiles</taxon>
        <taxon>Ochrophyta</taxon>
        <taxon>Bacillariophyta</taxon>
        <taxon>Bacillariophyceae</taxon>
        <taxon>Bacillariophycidae</taxon>
        <taxon>Thalassiophysales</taxon>
        <taxon>Catenulaceae</taxon>
        <taxon>Amphora</taxon>
    </lineage>
</organism>
<sequence length="134" mass="15187">MNFTPFSKRFALLEVTPSPRAVRPRTYDGCPTAPRPPPYALLTEDPPQIQAYNDEGTNHHLFLPRILSLPRSPQGTVSVPPSPHTMLFRSVLVQATIPRATYPFDVLPWASFFSLYHHASLFLRSFKRLCSLLP</sequence>
<dbReference type="EMBL" id="HBIM01001888">
    <property type="protein sequence ID" value="CAE0403450.1"/>
    <property type="molecule type" value="Transcribed_RNA"/>
</dbReference>
<evidence type="ECO:0000313" key="1">
    <source>
        <dbReference type="EMBL" id="CAE0403450.1"/>
    </source>
</evidence>
<accession>A0A7S3P402</accession>
<name>A0A7S3P402_9STRA</name>
<proteinExistence type="predicted"/>
<protein>
    <submittedName>
        <fullName evidence="1">Uncharacterized protein</fullName>
    </submittedName>
</protein>
<reference evidence="1" key="1">
    <citation type="submission" date="2021-01" db="EMBL/GenBank/DDBJ databases">
        <authorList>
            <person name="Corre E."/>
            <person name="Pelletier E."/>
            <person name="Niang G."/>
            <person name="Scheremetjew M."/>
            <person name="Finn R."/>
            <person name="Kale V."/>
            <person name="Holt S."/>
            <person name="Cochrane G."/>
            <person name="Meng A."/>
            <person name="Brown T."/>
            <person name="Cohen L."/>
        </authorList>
    </citation>
    <scope>NUCLEOTIDE SEQUENCE</scope>
    <source>
        <strain evidence="1">CCMP127</strain>
    </source>
</reference>